<organism evidence="8">
    <name type="scientific">Absidia glauca</name>
    <name type="common">Pin mould</name>
    <dbReference type="NCBI Taxonomy" id="4829"/>
    <lineage>
        <taxon>Eukaryota</taxon>
        <taxon>Fungi</taxon>
        <taxon>Fungi incertae sedis</taxon>
        <taxon>Mucoromycota</taxon>
        <taxon>Mucoromycotina</taxon>
        <taxon>Mucoromycetes</taxon>
        <taxon>Mucorales</taxon>
        <taxon>Cunninghamellaceae</taxon>
        <taxon>Absidia</taxon>
    </lineage>
</organism>
<evidence type="ECO:0000256" key="3">
    <source>
        <dbReference type="ARBA" id="ARBA00022670"/>
    </source>
</evidence>
<reference evidence="8" key="1">
    <citation type="submission" date="2016-04" db="EMBL/GenBank/DDBJ databases">
        <authorList>
            <person name="Evans L.H."/>
            <person name="Alamgir A."/>
            <person name="Owens N."/>
            <person name="Weber N.D."/>
            <person name="Virtaneva K."/>
            <person name="Barbian K."/>
            <person name="Babar A."/>
            <person name="Rosenke K."/>
        </authorList>
    </citation>
    <scope>NUCLEOTIDE SEQUENCE [LARGE SCALE GENOMIC DNA]</scope>
    <source>
        <strain evidence="8">CBS 101.48</strain>
    </source>
</reference>
<accession>A0A168PQQ3</accession>
<keyword evidence="6" id="KW-0325">Glycoprotein</keyword>
<dbReference type="EC" id="3.4.16.-" evidence="7"/>
<dbReference type="GO" id="GO:0004185">
    <property type="term" value="F:serine-type carboxypeptidase activity"/>
    <property type="evidence" value="ECO:0007669"/>
    <property type="project" value="UniProtKB-UniRule"/>
</dbReference>
<evidence type="ECO:0000256" key="1">
    <source>
        <dbReference type="ARBA" id="ARBA00009431"/>
    </source>
</evidence>
<dbReference type="PRINTS" id="PR00724">
    <property type="entry name" value="CRBOXYPTASEC"/>
</dbReference>
<dbReference type="AlphaFoldDB" id="A0A168PQQ3"/>
<keyword evidence="3 7" id="KW-0645">Protease</keyword>
<dbReference type="InterPro" id="IPR001563">
    <property type="entry name" value="Peptidase_S10"/>
</dbReference>
<keyword evidence="5 7" id="KW-0378">Hydrolase</keyword>
<protein>
    <recommendedName>
        <fullName evidence="7">Carboxypeptidase</fullName>
        <ecNumber evidence="7">3.4.16.-</ecNumber>
    </recommendedName>
</protein>
<dbReference type="STRING" id="4829.A0A168PQQ3"/>
<evidence type="ECO:0000256" key="4">
    <source>
        <dbReference type="ARBA" id="ARBA00022729"/>
    </source>
</evidence>
<dbReference type="Gene3D" id="1.10.287.410">
    <property type="match status" value="1"/>
</dbReference>
<keyword evidence="9" id="KW-1185">Reference proteome</keyword>
<dbReference type="OrthoDB" id="443318at2759"/>
<dbReference type="InParanoid" id="A0A168PQQ3"/>
<evidence type="ECO:0000256" key="5">
    <source>
        <dbReference type="ARBA" id="ARBA00022801"/>
    </source>
</evidence>
<dbReference type="SUPFAM" id="SSF53474">
    <property type="entry name" value="alpha/beta-Hydrolases"/>
    <property type="match status" value="1"/>
</dbReference>
<evidence type="ECO:0000313" key="8">
    <source>
        <dbReference type="EMBL" id="SAM02807.1"/>
    </source>
</evidence>
<dbReference type="Proteomes" id="UP000078561">
    <property type="component" value="Unassembled WGS sequence"/>
</dbReference>
<dbReference type="GO" id="GO:0000324">
    <property type="term" value="C:fungal-type vacuole"/>
    <property type="evidence" value="ECO:0007669"/>
    <property type="project" value="TreeGrafter"/>
</dbReference>
<name>A0A168PQQ3_ABSGL</name>
<evidence type="ECO:0000256" key="2">
    <source>
        <dbReference type="ARBA" id="ARBA00022645"/>
    </source>
</evidence>
<proteinExistence type="inferred from homology"/>
<dbReference type="InterPro" id="IPR029058">
    <property type="entry name" value="AB_hydrolase_fold"/>
</dbReference>
<keyword evidence="2 7" id="KW-0121">Carboxypeptidase</keyword>
<dbReference type="EMBL" id="LT554016">
    <property type="protein sequence ID" value="SAM02807.1"/>
    <property type="molecule type" value="Genomic_DNA"/>
</dbReference>
<comment type="similarity">
    <text evidence="1 7">Belongs to the peptidase S10 family.</text>
</comment>
<evidence type="ECO:0000256" key="6">
    <source>
        <dbReference type="ARBA" id="ARBA00023180"/>
    </source>
</evidence>
<sequence>MFSMSEGVACENRPRFSGELTLPETNDHYFFLFYPAHNEASRRSTILWLNGGPGCSSLMGAMAGIGPCHITPDGNNTVPNPFTWNENYSLLFLDQVKEIDPEQNEDQPIGTGFSHGDSKPATSLEAAKQIYLFLTNFYGLMPNYVPTSLIIAGESYAGRYLPALSDEILRQNQLIDKGRQSRGIRFPLQAILIGNGWTDPKTQLAHYHTYGCDNDNEYKPLFDKDRCTKMEAASSRCQALMEPCYSNPSRWSCIPAGLYCQHTLLAPYQHPDPMDIRLRCPHQKYYYAIEQGLETYANNPDVRRSLGVGEQAPLFENCRSAIERRFLMTMDPLLDYSHAIARALHQEVAVLVYAGDMDWICNWRGNKAWTMALDWDGKEGFNAASDEDVYTDGSVKAVGQMRSYGKLSFLRVFDAAHMLVS</sequence>
<keyword evidence="4" id="KW-0732">Signal</keyword>
<dbReference type="PROSITE" id="PS00131">
    <property type="entry name" value="CARBOXYPEPT_SER_SER"/>
    <property type="match status" value="1"/>
</dbReference>
<dbReference type="PANTHER" id="PTHR11802">
    <property type="entry name" value="SERINE PROTEASE FAMILY S10 SERINE CARBOXYPEPTIDASE"/>
    <property type="match status" value="1"/>
</dbReference>
<gene>
    <name evidence="8" type="primary">ABSGL_08623.1 scaffold 10421</name>
</gene>
<dbReference type="GO" id="GO:0006508">
    <property type="term" value="P:proteolysis"/>
    <property type="evidence" value="ECO:0007669"/>
    <property type="project" value="UniProtKB-KW"/>
</dbReference>
<dbReference type="Pfam" id="PF00450">
    <property type="entry name" value="Peptidase_S10"/>
    <property type="match status" value="1"/>
</dbReference>
<dbReference type="InterPro" id="IPR018202">
    <property type="entry name" value="Ser_caboxypep_ser_AS"/>
</dbReference>
<dbReference type="Gene3D" id="3.40.50.1820">
    <property type="entry name" value="alpha/beta hydrolase"/>
    <property type="match status" value="1"/>
</dbReference>
<evidence type="ECO:0000313" key="9">
    <source>
        <dbReference type="Proteomes" id="UP000078561"/>
    </source>
</evidence>
<evidence type="ECO:0000256" key="7">
    <source>
        <dbReference type="RuleBase" id="RU361156"/>
    </source>
</evidence>
<dbReference type="PANTHER" id="PTHR11802:SF113">
    <property type="entry name" value="SERINE CARBOXYPEPTIDASE CTSA-4.1"/>
    <property type="match status" value="1"/>
</dbReference>